<evidence type="ECO:0000313" key="12">
    <source>
        <dbReference type="EMBL" id="KGG50639.1"/>
    </source>
</evidence>
<keyword evidence="5" id="KW-0479">Metal-binding</keyword>
<dbReference type="GO" id="GO:0005737">
    <property type="term" value="C:cytoplasm"/>
    <property type="evidence" value="ECO:0007669"/>
    <property type="project" value="UniProtKB-SubCell"/>
</dbReference>
<dbReference type="InterPro" id="IPR036236">
    <property type="entry name" value="Znf_C2H2_sf"/>
</dbReference>
<name>A0A098VP96_9MICR</name>
<protein>
    <recommendedName>
        <fullName evidence="11">C2H2-type domain-containing protein</fullName>
    </recommendedName>
</protein>
<keyword evidence="13" id="KW-1185">Reference proteome</keyword>
<dbReference type="GO" id="GO:0008270">
    <property type="term" value="F:zinc ion binding"/>
    <property type="evidence" value="ECO:0007669"/>
    <property type="project" value="UniProtKB-KW"/>
</dbReference>
<evidence type="ECO:0000256" key="4">
    <source>
        <dbReference type="ARBA" id="ARBA00022517"/>
    </source>
</evidence>
<dbReference type="GO" id="GO:0005634">
    <property type="term" value="C:nucleus"/>
    <property type="evidence" value="ECO:0007669"/>
    <property type="project" value="UniProtKB-SubCell"/>
</dbReference>
<keyword evidence="8" id="KW-0539">Nucleus</keyword>
<evidence type="ECO:0000256" key="5">
    <source>
        <dbReference type="ARBA" id="ARBA00022723"/>
    </source>
</evidence>
<dbReference type="Gene3D" id="3.30.160.60">
    <property type="entry name" value="Classic Zinc Finger"/>
    <property type="match status" value="1"/>
</dbReference>
<evidence type="ECO:0000256" key="7">
    <source>
        <dbReference type="ARBA" id="ARBA00022833"/>
    </source>
</evidence>
<evidence type="ECO:0000256" key="3">
    <source>
        <dbReference type="ARBA" id="ARBA00022490"/>
    </source>
</evidence>
<keyword evidence="4" id="KW-0690">Ribosome biogenesis</keyword>
<dbReference type="PANTHER" id="PTHR46095:SF1">
    <property type="entry name" value="ZINC FINGER PROTEIN 593"/>
    <property type="match status" value="1"/>
</dbReference>
<dbReference type="HOGENOM" id="CLU_117291_4_1_1"/>
<dbReference type="InterPro" id="IPR022755">
    <property type="entry name" value="Znf_C2H2_jaz"/>
</dbReference>
<comment type="subcellular location">
    <subcellularLocation>
        <location evidence="2">Cytoplasm</location>
    </subcellularLocation>
    <subcellularLocation>
        <location evidence="1">Nucleus</location>
    </subcellularLocation>
</comment>
<keyword evidence="7" id="KW-0862">Zinc</keyword>
<feature type="domain" description="C2H2-type" evidence="11">
    <location>
        <begin position="59"/>
        <end position="88"/>
    </location>
</feature>
<keyword evidence="6 10" id="KW-0863">Zinc-finger</keyword>
<evidence type="ECO:0000256" key="10">
    <source>
        <dbReference type="PROSITE-ProRule" id="PRU00042"/>
    </source>
</evidence>
<dbReference type="AlphaFoldDB" id="A0A098VP96"/>
<evidence type="ECO:0000256" key="2">
    <source>
        <dbReference type="ARBA" id="ARBA00004496"/>
    </source>
</evidence>
<dbReference type="RefSeq" id="XP_013237083.1">
    <property type="nucleotide sequence ID" value="XM_013381629.1"/>
</dbReference>
<evidence type="ECO:0000256" key="9">
    <source>
        <dbReference type="ARBA" id="ARBA00038064"/>
    </source>
</evidence>
<dbReference type="SUPFAM" id="SSF57667">
    <property type="entry name" value="beta-beta-alpha zinc fingers"/>
    <property type="match status" value="1"/>
</dbReference>
<reference evidence="12 13" key="1">
    <citation type="submission" date="2014-04" db="EMBL/GenBank/DDBJ databases">
        <title>A new species of microsporidia sheds light on the evolution of extreme parasitism.</title>
        <authorList>
            <person name="Haag K.L."/>
            <person name="James T.Y."/>
            <person name="Larsson R."/>
            <person name="Schaer T.M."/>
            <person name="Refardt D."/>
            <person name="Pombert J.-F."/>
            <person name="Ebert D."/>
        </authorList>
    </citation>
    <scope>NUCLEOTIDE SEQUENCE [LARGE SCALE GENOMIC DNA]</scope>
    <source>
        <strain evidence="12 13">UGP3</strain>
        <tissue evidence="12">Spores</tissue>
    </source>
</reference>
<gene>
    <name evidence="12" type="ORF">DI09_60p60</name>
</gene>
<dbReference type="VEuPathDB" id="MicrosporidiaDB:DI09_60p60"/>
<organism evidence="12 13">
    <name type="scientific">Mitosporidium daphniae</name>
    <dbReference type="NCBI Taxonomy" id="1485682"/>
    <lineage>
        <taxon>Eukaryota</taxon>
        <taxon>Fungi</taxon>
        <taxon>Fungi incertae sedis</taxon>
        <taxon>Microsporidia</taxon>
        <taxon>Mitosporidium</taxon>
    </lineage>
</organism>
<evidence type="ECO:0000256" key="1">
    <source>
        <dbReference type="ARBA" id="ARBA00004123"/>
    </source>
</evidence>
<evidence type="ECO:0000259" key="11">
    <source>
        <dbReference type="PROSITE" id="PS50157"/>
    </source>
</evidence>
<sequence>MGTGKQSKKRKHVGIKDHQIHEDLAKQIKATCGTDMKVNAVNESVDATSLEELPGCGEFLCIECSRYFTDGHSLDEHRRSKIHKRRHAISTY</sequence>
<keyword evidence="3" id="KW-0963">Cytoplasm</keyword>
<dbReference type="PROSITE" id="PS00028">
    <property type="entry name" value="ZINC_FINGER_C2H2_1"/>
    <property type="match status" value="1"/>
</dbReference>
<dbReference type="InterPro" id="IPR013087">
    <property type="entry name" value="Znf_C2H2_type"/>
</dbReference>
<dbReference type="OrthoDB" id="24683at2759"/>
<comment type="caution">
    <text evidence="12">The sequence shown here is derived from an EMBL/GenBank/DDBJ whole genome shotgun (WGS) entry which is preliminary data.</text>
</comment>
<dbReference type="InterPro" id="IPR051879">
    <property type="entry name" value="C2H2-ZF_Maturation_Protein"/>
</dbReference>
<dbReference type="GO" id="GO:0042254">
    <property type="term" value="P:ribosome biogenesis"/>
    <property type="evidence" value="ECO:0007669"/>
    <property type="project" value="UniProtKB-KW"/>
</dbReference>
<dbReference type="EMBL" id="JMKJ01000566">
    <property type="protein sequence ID" value="KGG50639.1"/>
    <property type="molecule type" value="Genomic_DNA"/>
</dbReference>
<evidence type="ECO:0000256" key="6">
    <source>
        <dbReference type="ARBA" id="ARBA00022771"/>
    </source>
</evidence>
<evidence type="ECO:0000313" key="13">
    <source>
        <dbReference type="Proteomes" id="UP000029725"/>
    </source>
</evidence>
<evidence type="ECO:0000256" key="8">
    <source>
        <dbReference type="ARBA" id="ARBA00023242"/>
    </source>
</evidence>
<comment type="similarity">
    <text evidence="9">Belongs to the ZNF593/BUD20 C2H2-type zinc-finger protein family.</text>
</comment>
<dbReference type="PANTHER" id="PTHR46095">
    <property type="entry name" value="ZINC FINGER PROTEIN 593"/>
    <property type="match status" value="1"/>
</dbReference>
<proteinExistence type="inferred from homology"/>
<dbReference type="GeneID" id="25260476"/>
<dbReference type="PROSITE" id="PS50157">
    <property type="entry name" value="ZINC_FINGER_C2H2_2"/>
    <property type="match status" value="1"/>
</dbReference>
<accession>A0A098VP96</accession>
<dbReference type="Pfam" id="PF12171">
    <property type="entry name" value="zf-C2H2_jaz"/>
    <property type="match status" value="1"/>
</dbReference>
<dbReference type="Proteomes" id="UP000029725">
    <property type="component" value="Unassembled WGS sequence"/>
</dbReference>